<evidence type="ECO:0008006" key="4">
    <source>
        <dbReference type="Google" id="ProtNLM"/>
    </source>
</evidence>
<evidence type="ECO:0000256" key="1">
    <source>
        <dbReference type="ARBA" id="ARBA00005705"/>
    </source>
</evidence>
<dbReference type="GO" id="GO:0006508">
    <property type="term" value="P:proteolysis"/>
    <property type="evidence" value="ECO:0007669"/>
    <property type="project" value="InterPro"/>
</dbReference>
<sequence length="492" mass="55456">MSLVRLLTVIRRPVCYNLLFAHRNNVTKLTITGPTPLYYNRGSLSEQHDHILARYTKDGYSPLTSMSSRSLVVDRPRSCDTFVVLPPATANGCIIFGKNSDRLEDEIQEVVYIPAEDHELGTNVQCTYIEIPQVTHTNAVILSKPSWMWGGEMGANEHGVCIGNEAVWTKLNGPEDAKEKLLGMDMLRLALERAHTAELAIQVLSGMISMYGQGGNCAEKNIDFTYHNSFLVVDRKEAYVLESVGNHWAVEHIECMTNIDKISHNLKDVAQEKGWWSPDKEFDFAKVCSSNFEETELKVNNKPCSRQLWGTQLLQQLSEGGNFKVQDMMNILRHSESGICMTGSFVSAGSQVSVLPPKSSAAPCVHLFTATPDPSRSLFKPFVFTENASLGDKTISPTFGEKDPAKIIPRFQSEVDRRHPLWQAHENFLHLLEKKDPTGEMLSSQIREMEEHAVNDVEDVIKEGNFDKKSVDKLSHMFKHMVDLEMNFYKMT</sequence>
<accession>A0AAD9MXJ9</accession>
<reference evidence="2" key="1">
    <citation type="journal article" date="2023" name="Mol. Biol. Evol.">
        <title>Third-Generation Sequencing Reveals the Adaptive Role of the Epigenome in Three Deep-Sea Polychaetes.</title>
        <authorList>
            <person name="Perez M."/>
            <person name="Aroh O."/>
            <person name="Sun Y."/>
            <person name="Lan Y."/>
            <person name="Juniper S.K."/>
            <person name="Young C.R."/>
            <person name="Angers B."/>
            <person name="Qian P.Y."/>
        </authorList>
    </citation>
    <scope>NUCLEOTIDE SEQUENCE</scope>
    <source>
        <strain evidence="2">P08H-3</strain>
    </source>
</reference>
<protein>
    <recommendedName>
        <fullName evidence="4">Secernin-3</fullName>
    </recommendedName>
</protein>
<evidence type="ECO:0000313" key="2">
    <source>
        <dbReference type="EMBL" id="KAK2147893.1"/>
    </source>
</evidence>
<dbReference type="Gene3D" id="3.60.60.10">
    <property type="entry name" value="Penicillin V Acylase, Chain A"/>
    <property type="match status" value="1"/>
</dbReference>
<name>A0AAD9MXJ9_9ANNE</name>
<dbReference type="GO" id="GO:0016805">
    <property type="term" value="F:dipeptidase activity"/>
    <property type="evidence" value="ECO:0007669"/>
    <property type="project" value="InterPro"/>
</dbReference>
<dbReference type="GO" id="GO:0070004">
    <property type="term" value="F:cysteine-type exopeptidase activity"/>
    <property type="evidence" value="ECO:0007669"/>
    <property type="project" value="InterPro"/>
</dbReference>
<dbReference type="InterPro" id="IPR005322">
    <property type="entry name" value="Peptidase_C69"/>
</dbReference>
<gene>
    <name evidence="2" type="ORF">LSH36_530g01027</name>
</gene>
<evidence type="ECO:0000313" key="3">
    <source>
        <dbReference type="Proteomes" id="UP001208570"/>
    </source>
</evidence>
<dbReference type="EMBL" id="JAODUP010000530">
    <property type="protein sequence ID" value="KAK2147893.1"/>
    <property type="molecule type" value="Genomic_DNA"/>
</dbReference>
<comment type="caution">
    <text evidence="2">The sequence shown here is derived from an EMBL/GenBank/DDBJ whole genome shotgun (WGS) entry which is preliminary data.</text>
</comment>
<organism evidence="2 3">
    <name type="scientific">Paralvinella palmiformis</name>
    <dbReference type="NCBI Taxonomy" id="53620"/>
    <lineage>
        <taxon>Eukaryota</taxon>
        <taxon>Metazoa</taxon>
        <taxon>Spiralia</taxon>
        <taxon>Lophotrochozoa</taxon>
        <taxon>Annelida</taxon>
        <taxon>Polychaeta</taxon>
        <taxon>Sedentaria</taxon>
        <taxon>Canalipalpata</taxon>
        <taxon>Terebellida</taxon>
        <taxon>Terebelliformia</taxon>
        <taxon>Alvinellidae</taxon>
        <taxon>Paralvinella</taxon>
    </lineage>
</organism>
<dbReference type="PANTHER" id="PTHR12994">
    <property type="entry name" value="SECERNIN"/>
    <property type="match status" value="1"/>
</dbReference>
<proteinExistence type="inferred from homology"/>
<dbReference type="AlphaFoldDB" id="A0AAD9MXJ9"/>
<comment type="similarity">
    <text evidence="1">Belongs to the peptidase C69 family. Secernin subfamily.</text>
</comment>
<dbReference type="PANTHER" id="PTHR12994:SF17">
    <property type="entry name" value="LD30995P"/>
    <property type="match status" value="1"/>
</dbReference>
<dbReference type="Proteomes" id="UP001208570">
    <property type="component" value="Unassembled WGS sequence"/>
</dbReference>
<keyword evidence="3" id="KW-1185">Reference proteome</keyword>